<comment type="caution">
    <text evidence="1">The sequence shown here is derived from an EMBL/GenBank/DDBJ whole genome shotgun (WGS) entry which is preliminary data.</text>
</comment>
<evidence type="ECO:0000313" key="1">
    <source>
        <dbReference type="EMBL" id="GFY77992.1"/>
    </source>
</evidence>
<accession>A0A8X7CUA9</accession>
<name>A0A8X7CUA9_9ARAC</name>
<protein>
    <submittedName>
        <fullName evidence="1">Uncharacterized protein</fullName>
    </submittedName>
</protein>
<dbReference type="AlphaFoldDB" id="A0A8X7CUA9"/>
<reference evidence="1" key="1">
    <citation type="submission" date="2020-08" db="EMBL/GenBank/DDBJ databases">
        <title>Multicomponent nature underlies the extraordinary mechanical properties of spider dragline silk.</title>
        <authorList>
            <person name="Kono N."/>
            <person name="Nakamura H."/>
            <person name="Mori M."/>
            <person name="Yoshida Y."/>
            <person name="Ohtoshi R."/>
            <person name="Malay A.D."/>
            <person name="Moran D.A.P."/>
            <person name="Tomita M."/>
            <person name="Numata K."/>
            <person name="Arakawa K."/>
        </authorList>
    </citation>
    <scope>NUCLEOTIDE SEQUENCE</scope>
</reference>
<keyword evidence="2" id="KW-1185">Reference proteome</keyword>
<dbReference type="EMBL" id="BMAV01022754">
    <property type="protein sequence ID" value="GFY77992.1"/>
    <property type="molecule type" value="Genomic_DNA"/>
</dbReference>
<dbReference type="Proteomes" id="UP000886998">
    <property type="component" value="Unassembled WGS sequence"/>
</dbReference>
<gene>
    <name evidence="1" type="ORF">TNIN_67381</name>
</gene>
<proteinExistence type="predicted"/>
<organism evidence="1 2">
    <name type="scientific">Trichonephila inaurata madagascariensis</name>
    <dbReference type="NCBI Taxonomy" id="2747483"/>
    <lineage>
        <taxon>Eukaryota</taxon>
        <taxon>Metazoa</taxon>
        <taxon>Ecdysozoa</taxon>
        <taxon>Arthropoda</taxon>
        <taxon>Chelicerata</taxon>
        <taxon>Arachnida</taxon>
        <taxon>Araneae</taxon>
        <taxon>Araneomorphae</taxon>
        <taxon>Entelegynae</taxon>
        <taxon>Araneoidea</taxon>
        <taxon>Nephilidae</taxon>
        <taxon>Trichonephila</taxon>
        <taxon>Trichonephila inaurata</taxon>
    </lineage>
</organism>
<sequence>MPSIPDDQDPILISRAVLESIKIEMSDDDYLYGQSNHLLPKPILDVFKLLGKNNSSQKKLPQPPFKFFLKPNPCTDGPFLKYKDGILKTQNLASQN</sequence>
<evidence type="ECO:0000313" key="2">
    <source>
        <dbReference type="Proteomes" id="UP000886998"/>
    </source>
</evidence>